<keyword evidence="3" id="KW-1185">Reference proteome</keyword>
<dbReference type="RefSeq" id="WP_014393648.1">
    <property type="nucleotide sequence ID" value="NC_017030.1"/>
</dbReference>
<protein>
    <recommendedName>
        <fullName evidence="4">Lipoprotein</fullName>
    </recommendedName>
</protein>
<feature type="chain" id="PRO_5003614130" description="Lipoprotein" evidence="1">
    <location>
        <begin position="25"/>
        <end position="132"/>
    </location>
</feature>
<dbReference type="EMBL" id="CP003389">
    <property type="protein sequence ID" value="AFE03712.1"/>
    <property type="molecule type" value="Genomic_DNA"/>
</dbReference>
<reference evidence="2 3" key="1">
    <citation type="journal article" date="2012" name="J. Bacteriol.">
        <title>Complete Genome Sequence of the Fruiting Myxobacterium Corallococcus coralloides DSM 2259.</title>
        <authorList>
            <person name="Huntley S."/>
            <person name="Zhang Y."/>
            <person name="Treuner-Lange A."/>
            <person name="Kneip S."/>
            <person name="Sensen C.W."/>
            <person name="Sogaard-Andersen L."/>
        </authorList>
    </citation>
    <scope>NUCLEOTIDE SEQUENCE [LARGE SCALE GENOMIC DNA]</scope>
    <source>
        <strain evidence="3">ATCC 25202 / DSM 2259 / NBRC 100086 / M2</strain>
    </source>
</reference>
<dbReference type="InParanoid" id="H8MIR2"/>
<dbReference type="STRING" id="1144275.COCOR_00797"/>
<dbReference type="AlphaFoldDB" id="H8MIR2"/>
<accession>H8MIR2</accession>
<evidence type="ECO:0000313" key="2">
    <source>
        <dbReference type="EMBL" id="AFE03712.1"/>
    </source>
</evidence>
<keyword evidence="1" id="KW-0732">Signal</keyword>
<gene>
    <name evidence="2" type="ordered locus">COCOR_00797</name>
</gene>
<proteinExistence type="predicted"/>
<sequence>MKRFTQALGTSVALALLAVPVAYAGTKAAFNVNVNTSLRYAEGAQGTARNSTDTVQRIYCRTSADAAGNESVRCFAVSAANVSATCFSTLPAHVRSAQSAGDASFIYFTWDTSGVCQSVDVLKGSHLEPKAP</sequence>
<evidence type="ECO:0008006" key="4">
    <source>
        <dbReference type="Google" id="ProtNLM"/>
    </source>
</evidence>
<dbReference type="KEGG" id="ccx:COCOR_00797"/>
<dbReference type="HOGENOM" id="CLU_160542_0_0_7"/>
<feature type="signal peptide" evidence="1">
    <location>
        <begin position="1"/>
        <end position="24"/>
    </location>
</feature>
<dbReference type="Proteomes" id="UP000007587">
    <property type="component" value="Chromosome"/>
</dbReference>
<name>H8MIR2_CORCM</name>
<reference evidence="3" key="2">
    <citation type="submission" date="2012-03" db="EMBL/GenBank/DDBJ databases">
        <title>Genome sequence of the fruiting myxobacterium Corallococcus coralloides DSM 2259.</title>
        <authorList>
            <person name="Huntley S."/>
            <person name="Zhang Y."/>
            <person name="Treuner-Lange A."/>
            <person name="Sensen C.W."/>
            <person name="Sogaard-Andersen L."/>
        </authorList>
    </citation>
    <scope>NUCLEOTIDE SEQUENCE [LARGE SCALE GENOMIC DNA]</scope>
    <source>
        <strain evidence="3">ATCC 25202 / DSM 2259 / NBRC 100086 / M2</strain>
    </source>
</reference>
<dbReference type="OrthoDB" id="5523713at2"/>
<evidence type="ECO:0000256" key="1">
    <source>
        <dbReference type="SAM" id="SignalP"/>
    </source>
</evidence>
<organism evidence="2 3">
    <name type="scientific">Corallococcus coralloides (strain ATCC 25202 / DSM 2259 / NBRC 100086 / M2)</name>
    <name type="common">Myxococcus coralloides</name>
    <dbReference type="NCBI Taxonomy" id="1144275"/>
    <lineage>
        <taxon>Bacteria</taxon>
        <taxon>Pseudomonadati</taxon>
        <taxon>Myxococcota</taxon>
        <taxon>Myxococcia</taxon>
        <taxon>Myxococcales</taxon>
        <taxon>Cystobacterineae</taxon>
        <taxon>Myxococcaceae</taxon>
        <taxon>Corallococcus</taxon>
    </lineage>
</organism>
<evidence type="ECO:0000313" key="3">
    <source>
        <dbReference type="Proteomes" id="UP000007587"/>
    </source>
</evidence>